<dbReference type="GO" id="GO:0004672">
    <property type="term" value="F:protein kinase activity"/>
    <property type="evidence" value="ECO:0007669"/>
    <property type="project" value="InterPro"/>
</dbReference>
<dbReference type="HOGENOM" id="CLU_102802_0_0_1"/>
<dbReference type="InterPro" id="IPR011009">
    <property type="entry name" value="Kinase-like_dom_sf"/>
</dbReference>
<accession>A0A0C3F8N5</accession>
<evidence type="ECO:0000313" key="2">
    <source>
        <dbReference type="EMBL" id="KIM76234.1"/>
    </source>
</evidence>
<reference evidence="3" key="2">
    <citation type="submission" date="2015-01" db="EMBL/GenBank/DDBJ databases">
        <title>Evolutionary Origins and Diversification of the Mycorrhizal Mutualists.</title>
        <authorList>
            <consortium name="DOE Joint Genome Institute"/>
            <consortium name="Mycorrhizal Genomics Consortium"/>
            <person name="Kohler A."/>
            <person name="Kuo A."/>
            <person name="Nagy L.G."/>
            <person name="Floudas D."/>
            <person name="Copeland A."/>
            <person name="Barry K.W."/>
            <person name="Cichocki N."/>
            <person name="Veneault-Fourrey C."/>
            <person name="LaButti K."/>
            <person name="Lindquist E.A."/>
            <person name="Lipzen A."/>
            <person name="Lundell T."/>
            <person name="Morin E."/>
            <person name="Murat C."/>
            <person name="Riley R."/>
            <person name="Ohm R."/>
            <person name="Sun H."/>
            <person name="Tunlid A."/>
            <person name="Henrissat B."/>
            <person name="Grigoriev I.V."/>
            <person name="Hibbett D.S."/>
            <person name="Martin F."/>
        </authorList>
    </citation>
    <scope>NUCLEOTIDE SEQUENCE [LARGE SCALE GENOMIC DNA]</scope>
    <source>
        <strain evidence="3">F 1598</strain>
    </source>
</reference>
<dbReference type="PROSITE" id="PS50011">
    <property type="entry name" value="PROTEIN_KINASE_DOM"/>
    <property type="match status" value="1"/>
</dbReference>
<dbReference type="SUPFAM" id="SSF56112">
    <property type="entry name" value="Protein kinase-like (PK-like)"/>
    <property type="match status" value="1"/>
</dbReference>
<organism evidence="2 3">
    <name type="scientific">Piloderma croceum (strain F 1598)</name>
    <dbReference type="NCBI Taxonomy" id="765440"/>
    <lineage>
        <taxon>Eukaryota</taxon>
        <taxon>Fungi</taxon>
        <taxon>Dikarya</taxon>
        <taxon>Basidiomycota</taxon>
        <taxon>Agaricomycotina</taxon>
        <taxon>Agaricomycetes</taxon>
        <taxon>Agaricomycetidae</taxon>
        <taxon>Atheliales</taxon>
        <taxon>Atheliaceae</taxon>
        <taxon>Piloderma</taxon>
    </lineage>
</organism>
<dbReference type="Proteomes" id="UP000054166">
    <property type="component" value="Unassembled WGS sequence"/>
</dbReference>
<keyword evidence="3" id="KW-1185">Reference proteome</keyword>
<proteinExistence type="predicted"/>
<feature type="domain" description="Protein kinase" evidence="1">
    <location>
        <begin position="36"/>
        <end position="237"/>
    </location>
</feature>
<feature type="non-terminal residue" evidence="2">
    <location>
        <position position="237"/>
    </location>
</feature>
<evidence type="ECO:0000313" key="3">
    <source>
        <dbReference type="Proteomes" id="UP000054166"/>
    </source>
</evidence>
<protein>
    <recommendedName>
        <fullName evidence="1">Protein kinase domain-containing protein</fullName>
    </recommendedName>
</protein>
<dbReference type="InParanoid" id="A0A0C3F8N5"/>
<dbReference type="Gene3D" id="1.10.510.10">
    <property type="entry name" value="Transferase(Phosphotransferase) domain 1"/>
    <property type="match status" value="1"/>
</dbReference>
<sequence>MPLPSIPIVEPSYHRTPPGYRIDRCQALMPDEMLRFNEFSLVTPGRYIDTYKSDAKVLCKDGVTRQKLGIKIFRVPEKDTERMAQVISVVDELLNQQSLVDNNYSNICSTEIIGSATSGHFLCGIVMMWYNHGHVLDYVRQQPSMNKLDLVVGIAKGLKRIHSVGLVHGNLHHVSWLYSPLRHSSMFRHLKGNILMNDGGQPCIADMGVDTLAVRAIYKGFSRVSGAWSYKAPEELT</sequence>
<evidence type="ECO:0000259" key="1">
    <source>
        <dbReference type="PROSITE" id="PS50011"/>
    </source>
</evidence>
<dbReference type="AlphaFoldDB" id="A0A0C3F8N5"/>
<dbReference type="EMBL" id="KN833037">
    <property type="protein sequence ID" value="KIM76234.1"/>
    <property type="molecule type" value="Genomic_DNA"/>
</dbReference>
<gene>
    <name evidence="2" type="ORF">PILCRDRAFT_12983</name>
</gene>
<dbReference type="InterPro" id="IPR000719">
    <property type="entry name" value="Prot_kinase_dom"/>
</dbReference>
<name>A0A0C3F8N5_PILCF</name>
<reference evidence="2 3" key="1">
    <citation type="submission" date="2014-04" db="EMBL/GenBank/DDBJ databases">
        <authorList>
            <consortium name="DOE Joint Genome Institute"/>
            <person name="Kuo A."/>
            <person name="Tarkka M."/>
            <person name="Buscot F."/>
            <person name="Kohler A."/>
            <person name="Nagy L.G."/>
            <person name="Floudas D."/>
            <person name="Copeland A."/>
            <person name="Barry K.W."/>
            <person name="Cichocki N."/>
            <person name="Veneault-Fourrey C."/>
            <person name="LaButti K."/>
            <person name="Lindquist E.A."/>
            <person name="Lipzen A."/>
            <person name="Lundell T."/>
            <person name="Morin E."/>
            <person name="Murat C."/>
            <person name="Sun H."/>
            <person name="Tunlid A."/>
            <person name="Henrissat B."/>
            <person name="Grigoriev I.V."/>
            <person name="Hibbett D.S."/>
            <person name="Martin F."/>
            <person name="Nordberg H.P."/>
            <person name="Cantor M.N."/>
            <person name="Hua S.X."/>
        </authorList>
    </citation>
    <scope>NUCLEOTIDE SEQUENCE [LARGE SCALE GENOMIC DNA]</scope>
    <source>
        <strain evidence="2 3">F 1598</strain>
    </source>
</reference>
<dbReference type="GO" id="GO:0005524">
    <property type="term" value="F:ATP binding"/>
    <property type="evidence" value="ECO:0007669"/>
    <property type="project" value="InterPro"/>
</dbReference>